<dbReference type="InterPro" id="IPR011932">
    <property type="entry name" value="Recomb_XerD"/>
</dbReference>
<dbReference type="RefSeq" id="WP_105356945.1">
    <property type="nucleotide sequence ID" value="NZ_PUIA01000064.1"/>
</dbReference>
<accession>A0A2S8F3I5</accession>
<name>A0A2S8F3I5_9BACT</name>
<dbReference type="PANTHER" id="PTHR30349:SF81">
    <property type="entry name" value="TYROSINE RECOMBINASE XERC"/>
    <property type="match status" value="1"/>
</dbReference>
<evidence type="ECO:0000256" key="3">
    <source>
        <dbReference type="ARBA" id="ARBA00022490"/>
    </source>
</evidence>
<dbReference type="GO" id="GO:0005737">
    <property type="term" value="C:cytoplasm"/>
    <property type="evidence" value="ECO:0007669"/>
    <property type="project" value="UniProtKB-SubCell"/>
</dbReference>
<keyword evidence="4 10" id="KW-0132">Cell division</keyword>
<dbReference type="GO" id="GO:0007059">
    <property type="term" value="P:chromosome segregation"/>
    <property type="evidence" value="ECO:0007669"/>
    <property type="project" value="UniProtKB-UniRule"/>
</dbReference>
<dbReference type="GO" id="GO:0009037">
    <property type="term" value="F:tyrosine-based site-specific recombinase activity"/>
    <property type="evidence" value="ECO:0007669"/>
    <property type="project" value="UniProtKB-UniRule"/>
</dbReference>
<feature type="active site" description="O-(3'-phospho-DNA)-tyrosine intermediate" evidence="10">
    <location>
        <position position="294"/>
    </location>
</feature>
<dbReference type="CDD" id="cd00798">
    <property type="entry name" value="INT_XerDC_C"/>
    <property type="match status" value="1"/>
</dbReference>
<comment type="caution">
    <text evidence="13">The sequence shown here is derived from an EMBL/GenBank/DDBJ whole genome shotgun (WGS) entry which is preliminary data.</text>
</comment>
<dbReference type="Pfam" id="PF02899">
    <property type="entry name" value="Phage_int_SAM_1"/>
    <property type="match status" value="1"/>
</dbReference>
<evidence type="ECO:0000256" key="7">
    <source>
        <dbReference type="ARBA" id="ARBA00023125"/>
    </source>
</evidence>
<feature type="active site" evidence="10">
    <location>
        <position position="187"/>
    </location>
</feature>
<dbReference type="PANTHER" id="PTHR30349">
    <property type="entry name" value="PHAGE INTEGRASE-RELATED"/>
    <property type="match status" value="1"/>
</dbReference>
<sequence length="313" mass="35618">MPRKLKLKLKRPLPQPEGERTERLIASMVTYLTTECHLSPNTIQAYSRDLRRFRTWLGTKNPTTLTIAQLSDYVAWLHSQNLAPASVARHIISLKVFFRYLQLEGIMQDNLAELLGCQKLWQKIPSVIPPYQIDDFLTAPWSEDPYWRRDRAILEVLYACGCRASEIAGLDVKNVHLNEGHCRLHGKGNKQRLVPLGKKAIAACQQYLEKERPTLAARGFDSPAFFLTRTGRPLRREAIWELVKKYALRAGIDPAVSPHTLRHSFATHLLAGGADLRQVQELLGHASIATTQIYTHVDQTRLKKVHAAFHPRA</sequence>
<keyword evidence="6 10" id="KW-0229">DNA integration</keyword>
<feature type="active site" evidence="10">
    <location>
        <position position="163"/>
    </location>
</feature>
<evidence type="ECO:0000256" key="8">
    <source>
        <dbReference type="ARBA" id="ARBA00023172"/>
    </source>
</evidence>
<comment type="subunit">
    <text evidence="10">Forms a cyclic heterotetrameric complex composed of two molecules of XerC and two molecules of XerD.</text>
</comment>
<dbReference type="Gene3D" id="1.10.150.130">
    <property type="match status" value="1"/>
</dbReference>
<dbReference type="InterPro" id="IPR002104">
    <property type="entry name" value="Integrase_catalytic"/>
</dbReference>
<dbReference type="SUPFAM" id="SSF56349">
    <property type="entry name" value="DNA breaking-rejoining enzymes"/>
    <property type="match status" value="1"/>
</dbReference>
<dbReference type="Pfam" id="PF00589">
    <property type="entry name" value="Phage_integrase"/>
    <property type="match status" value="1"/>
</dbReference>
<keyword evidence="7 10" id="KW-0238">DNA-binding</keyword>
<dbReference type="HAMAP" id="MF_01808">
    <property type="entry name" value="Recomb_XerC_XerD"/>
    <property type="match status" value="1"/>
</dbReference>
<evidence type="ECO:0000256" key="1">
    <source>
        <dbReference type="ARBA" id="ARBA00004496"/>
    </source>
</evidence>
<dbReference type="Proteomes" id="UP000240009">
    <property type="component" value="Unassembled WGS sequence"/>
</dbReference>
<feature type="active site" evidence="10">
    <location>
        <position position="259"/>
    </location>
</feature>
<evidence type="ECO:0000256" key="2">
    <source>
        <dbReference type="ARBA" id="ARBA00010450"/>
    </source>
</evidence>
<protein>
    <recommendedName>
        <fullName evidence="10">Tyrosine recombinase XerC</fullName>
    </recommendedName>
</protein>
<comment type="function">
    <text evidence="10">Site-specific tyrosine recombinase, which acts by catalyzing the cutting and rejoining of the recombining DNA molecules. The XerC-XerD complex is essential to convert dimers of the bacterial chromosome into monomers to permit their segregation at cell division. It also contributes to the segregational stability of plasmids.</text>
</comment>
<dbReference type="PROSITE" id="PS51900">
    <property type="entry name" value="CB"/>
    <property type="match status" value="1"/>
</dbReference>
<keyword evidence="3 10" id="KW-0963">Cytoplasm</keyword>
<dbReference type="GO" id="GO:0006313">
    <property type="term" value="P:DNA transposition"/>
    <property type="evidence" value="ECO:0007669"/>
    <property type="project" value="UniProtKB-UniRule"/>
</dbReference>
<reference evidence="13 14" key="1">
    <citation type="submission" date="2018-02" db="EMBL/GenBank/DDBJ databases">
        <title>Comparative genomes isolates from brazilian mangrove.</title>
        <authorList>
            <person name="Araujo J.E."/>
            <person name="Taketani R.G."/>
            <person name="Silva M.C.P."/>
            <person name="Loureco M.V."/>
            <person name="Andreote F.D."/>
        </authorList>
    </citation>
    <scope>NUCLEOTIDE SEQUENCE [LARGE SCALE GENOMIC DNA]</scope>
    <source>
        <strain evidence="13 14">HEX-2 MGV</strain>
    </source>
</reference>
<evidence type="ECO:0000256" key="10">
    <source>
        <dbReference type="HAMAP-Rule" id="MF_01808"/>
    </source>
</evidence>
<gene>
    <name evidence="13" type="primary">xerD</name>
    <name evidence="10" type="synonym">xerC</name>
    <name evidence="13" type="ORF">C5Y96_19775</name>
</gene>
<dbReference type="InterPro" id="IPR023009">
    <property type="entry name" value="Tyrosine_recombinase_XerC/XerD"/>
</dbReference>
<keyword evidence="9 10" id="KW-0131">Cell cycle</keyword>
<evidence type="ECO:0000259" key="11">
    <source>
        <dbReference type="PROSITE" id="PS51898"/>
    </source>
</evidence>
<feature type="active site" evidence="10">
    <location>
        <position position="285"/>
    </location>
</feature>
<dbReference type="EMBL" id="PUIA01000064">
    <property type="protein sequence ID" value="PQO26725.1"/>
    <property type="molecule type" value="Genomic_DNA"/>
</dbReference>
<evidence type="ECO:0000256" key="6">
    <source>
        <dbReference type="ARBA" id="ARBA00022908"/>
    </source>
</evidence>
<evidence type="ECO:0000313" key="13">
    <source>
        <dbReference type="EMBL" id="PQO26725.1"/>
    </source>
</evidence>
<dbReference type="InterPro" id="IPR013762">
    <property type="entry name" value="Integrase-like_cat_sf"/>
</dbReference>
<dbReference type="InterPro" id="IPR044068">
    <property type="entry name" value="CB"/>
</dbReference>
<dbReference type="PROSITE" id="PS51898">
    <property type="entry name" value="TYR_RECOMBINASE"/>
    <property type="match status" value="1"/>
</dbReference>
<proteinExistence type="inferred from homology"/>
<keyword evidence="5 10" id="KW-0159">Chromosome partition</keyword>
<feature type="active site" evidence="10">
    <location>
        <position position="262"/>
    </location>
</feature>
<dbReference type="InterPro" id="IPR050090">
    <property type="entry name" value="Tyrosine_recombinase_XerCD"/>
</dbReference>
<feature type="domain" description="Core-binding (CB)" evidence="12">
    <location>
        <begin position="19"/>
        <end position="102"/>
    </location>
</feature>
<dbReference type="NCBIfam" id="NF001399">
    <property type="entry name" value="PRK00283.1"/>
    <property type="match status" value="1"/>
</dbReference>
<evidence type="ECO:0000259" key="12">
    <source>
        <dbReference type="PROSITE" id="PS51900"/>
    </source>
</evidence>
<dbReference type="InterPro" id="IPR010998">
    <property type="entry name" value="Integrase_recombinase_N"/>
</dbReference>
<evidence type="ECO:0000256" key="5">
    <source>
        <dbReference type="ARBA" id="ARBA00022829"/>
    </source>
</evidence>
<keyword evidence="8 10" id="KW-0233">DNA recombination</keyword>
<dbReference type="GO" id="GO:0003677">
    <property type="term" value="F:DNA binding"/>
    <property type="evidence" value="ECO:0007669"/>
    <property type="project" value="UniProtKB-UniRule"/>
</dbReference>
<evidence type="ECO:0000256" key="9">
    <source>
        <dbReference type="ARBA" id="ARBA00023306"/>
    </source>
</evidence>
<comment type="similarity">
    <text evidence="10">Belongs to the 'phage' integrase family. XerC subfamily.</text>
</comment>
<evidence type="ECO:0000256" key="4">
    <source>
        <dbReference type="ARBA" id="ARBA00022618"/>
    </source>
</evidence>
<evidence type="ECO:0000313" key="14">
    <source>
        <dbReference type="Proteomes" id="UP000240009"/>
    </source>
</evidence>
<organism evidence="13 14">
    <name type="scientific">Blastopirellula marina</name>
    <dbReference type="NCBI Taxonomy" id="124"/>
    <lineage>
        <taxon>Bacteria</taxon>
        <taxon>Pseudomonadati</taxon>
        <taxon>Planctomycetota</taxon>
        <taxon>Planctomycetia</taxon>
        <taxon>Pirellulales</taxon>
        <taxon>Pirellulaceae</taxon>
        <taxon>Blastopirellula</taxon>
    </lineage>
</organism>
<dbReference type="OrthoDB" id="9801717at2"/>
<dbReference type="AlphaFoldDB" id="A0A2S8F3I5"/>
<dbReference type="GO" id="GO:0051301">
    <property type="term" value="P:cell division"/>
    <property type="evidence" value="ECO:0007669"/>
    <property type="project" value="UniProtKB-KW"/>
</dbReference>
<dbReference type="InterPro" id="IPR011010">
    <property type="entry name" value="DNA_brk_join_enz"/>
</dbReference>
<comment type="subcellular location">
    <subcellularLocation>
        <location evidence="1 10">Cytoplasm</location>
    </subcellularLocation>
</comment>
<dbReference type="NCBIfam" id="TIGR02225">
    <property type="entry name" value="recomb_XerD"/>
    <property type="match status" value="1"/>
</dbReference>
<comment type="similarity">
    <text evidence="2">Belongs to the 'phage' integrase family. XerD subfamily.</text>
</comment>
<dbReference type="Gene3D" id="1.10.443.10">
    <property type="entry name" value="Intergrase catalytic core"/>
    <property type="match status" value="1"/>
</dbReference>
<dbReference type="InterPro" id="IPR004107">
    <property type="entry name" value="Integrase_SAM-like_N"/>
</dbReference>
<feature type="domain" description="Tyr recombinase" evidence="11">
    <location>
        <begin position="123"/>
        <end position="307"/>
    </location>
</feature>